<accession>A0A6J7CLW4</accession>
<dbReference type="Pfam" id="PF02237">
    <property type="entry name" value="BPL_C"/>
    <property type="match status" value="1"/>
</dbReference>
<dbReference type="NCBIfam" id="TIGR00121">
    <property type="entry name" value="birA_ligase"/>
    <property type="match status" value="1"/>
</dbReference>
<dbReference type="InterPro" id="IPR045864">
    <property type="entry name" value="aa-tRNA-synth_II/BPL/LPL"/>
</dbReference>
<dbReference type="AlphaFoldDB" id="A0A6J7CLW4"/>
<dbReference type="GO" id="GO:0004077">
    <property type="term" value="F:biotin--[biotin carboxyl-carrier protein] ligase activity"/>
    <property type="evidence" value="ECO:0007669"/>
    <property type="project" value="InterPro"/>
</dbReference>
<dbReference type="SUPFAM" id="SSF55681">
    <property type="entry name" value="Class II aaRS and biotin synthetases"/>
    <property type="match status" value="1"/>
</dbReference>
<organism evidence="3">
    <name type="scientific">freshwater metagenome</name>
    <dbReference type="NCBI Taxonomy" id="449393"/>
    <lineage>
        <taxon>unclassified sequences</taxon>
        <taxon>metagenomes</taxon>
        <taxon>ecological metagenomes</taxon>
    </lineage>
</organism>
<evidence type="ECO:0000256" key="1">
    <source>
        <dbReference type="ARBA" id="ARBA00022598"/>
    </source>
</evidence>
<dbReference type="Gene3D" id="2.30.30.100">
    <property type="match status" value="1"/>
</dbReference>
<proteinExistence type="predicted"/>
<dbReference type="PANTHER" id="PTHR12835:SF5">
    <property type="entry name" value="BIOTIN--PROTEIN LIGASE"/>
    <property type="match status" value="1"/>
</dbReference>
<dbReference type="PROSITE" id="PS51733">
    <property type="entry name" value="BPL_LPL_CATALYTIC"/>
    <property type="match status" value="1"/>
</dbReference>
<dbReference type="InterPro" id="IPR003142">
    <property type="entry name" value="BPL_C"/>
</dbReference>
<dbReference type="InterPro" id="IPR004143">
    <property type="entry name" value="BPL_LPL_catalytic"/>
</dbReference>
<evidence type="ECO:0000313" key="3">
    <source>
        <dbReference type="EMBL" id="CAB4857924.1"/>
    </source>
</evidence>
<dbReference type="PANTHER" id="PTHR12835">
    <property type="entry name" value="BIOTIN PROTEIN LIGASE"/>
    <property type="match status" value="1"/>
</dbReference>
<keyword evidence="1" id="KW-0436">Ligase</keyword>
<dbReference type="CDD" id="cd16442">
    <property type="entry name" value="BPL"/>
    <property type="match status" value="1"/>
</dbReference>
<dbReference type="GO" id="GO:0005737">
    <property type="term" value="C:cytoplasm"/>
    <property type="evidence" value="ECO:0007669"/>
    <property type="project" value="TreeGrafter"/>
</dbReference>
<gene>
    <name evidence="3" type="ORF">UFOPK3342_00268</name>
</gene>
<dbReference type="EMBL" id="CAFBLH010000005">
    <property type="protein sequence ID" value="CAB4857924.1"/>
    <property type="molecule type" value="Genomic_DNA"/>
</dbReference>
<sequence length="248" mass="26947">MLSAALDNSKINAAVTQYWRVSVVELTESTQSDLVDAVRQGTSRTGDVIVTEYQSAGRGRLGRSFIAPKSTALLFSFYIEPQRARDAWGWIPLIAGVSVAQTLTEFGAKLKWPNDILVKDKKISGLIAETTELGVVIGIGINVAMQNSELPVENVTSLLIEGAKLITRNLLLAEVLKRFEANFTRWDCGSDEIRATYLALSATIGQEVRVEYPDGRTETAVAQSISGTGELVLDNGTHVNAGDIIHLR</sequence>
<evidence type="ECO:0000259" key="2">
    <source>
        <dbReference type="PROSITE" id="PS51733"/>
    </source>
</evidence>
<feature type="domain" description="BPL/LPL catalytic" evidence="2">
    <location>
        <begin position="10"/>
        <end position="187"/>
    </location>
</feature>
<dbReference type="InterPro" id="IPR004408">
    <property type="entry name" value="Biotin_CoA_COase_ligase"/>
</dbReference>
<protein>
    <submittedName>
        <fullName evidence="3">Unannotated protein</fullName>
    </submittedName>
</protein>
<name>A0A6J7CLW4_9ZZZZ</name>
<dbReference type="Pfam" id="PF03099">
    <property type="entry name" value="BPL_LplA_LipB"/>
    <property type="match status" value="1"/>
</dbReference>
<dbReference type="Gene3D" id="3.30.930.10">
    <property type="entry name" value="Bira Bifunctional Protein, Domain 2"/>
    <property type="match status" value="1"/>
</dbReference>
<reference evidence="3" key="1">
    <citation type="submission" date="2020-05" db="EMBL/GenBank/DDBJ databases">
        <authorList>
            <person name="Chiriac C."/>
            <person name="Salcher M."/>
            <person name="Ghai R."/>
            <person name="Kavagutti S V."/>
        </authorList>
    </citation>
    <scope>NUCLEOTIDE SEQUENCE</scope>
</reference>